<reference evidence="1" key="2">
    <citation type="submission" date="2020-06" db="EMBL/GenBank/DDBJ databases">
        <title>Helianthus annuus Genome sequencing and assembly Release 2.</title>
        <authorList>
            <person name="Gouzy J."/>
            <person name="Langlade N."/>
            <person name="Munos S."/>
        </authorList>
    </citation>
    <scope>NUCLEOTIDE SEQUENCE</scope>
    <source>
        <tissue evidence="1">Leaves</tissue>
    </source>
</reference>
<dbReference type="Gramene" id="mRNA:HanXRQr2_Chr02g0060071">
    <property type="protein sequence ID" value="mRNA:HanXRQr2_Chr02g0060071"/>
    <property type="gene ID" value="HanXRQr2_Chr02g0060071"/>
</dbReference>
<keyword evidence="2" id="KW-1185">Reference proteome</keyword>
<sequence length="47" mass="5217">MLVHCRKLSMDLAGVGVSSHVKHKDVIHGLWVWSMCLTPGRDTSSKL</sequence>
<dbReference type="EMBL" id="MNCJ02000317">
    <property type="protein sequence ID" value="KAF5818032.1"/>
    <property type="molecule type" value="Genomic_DNA"/>
</dbReference>
<comment type="caution">
    <text evidence="1">The sequence shown here is derived from an EMBL/GenBank/DDBJ whole genome shotgun (WGS) entry which is preliminary data.</text>
</comment>
<dbReference type="Proteomes" id="UP000215914">
    <property type="component" value="Unassembled WGS sequence"/>
</dbReference>
<reference evidence="1" key="1">
    <citation type="journal article" date="2017" name="Nature">
        <title>The sunflower genome provides insights into oil metabolism, flowering and Asterid evolution.</title>
        <authorList>
            <person name="Badouin H."/>
            <person name="Gouzy J."/>
            <person name="Grassa C.J."/>
            <person name="Murat F."/>
            <person name="Staton S.E."/>
            <person name="Cottret L."/>
            <person name="Lelandais-Briere C."/>
            <person name="Owens G.L."/>
            <person name="Carrere S."/>
            <person name="Mayjonade B."/>
            <person name="Legrand L."/>
            <person name="Gill N."/>
            <person name="Kane N.C."/>
            <person name="Bowers J.E."/>
            <person name="Hubner S."/>
            <person name="Bellec A."/>
            <person name="Berard A."/>
            <person name="Berges H."/>
            <person name="Blanchet N."/>
            <person name="Boniface M.C."/>
            <person name="Brunel D."/>
            <person name="Catrice O."/>
            <person name="Chaidir N."/>
            <person name="Claudel C."/>
            <person name="Donnadieu C."/>
            <person name="Faraut T."/>
            <person name="Fievet G."/>
            <person name="Helmstetter N."/>
            <person name="King M."/>
            <person name="Knapp S.J."/>
            <person name="Lai Z."/>
            <person name="Le Paslier M.C."/>
            <person name="Lippi Y."/>
            <person name="Lorenzon L."/>
            <person name="Mandel J.R."/>
            <person name="Marage G."/>
            <person name="Marchand G."/>
            <person name="Marquand E."/>
            <person name="Bret-Mestries E."/>
            <person name="Morien E."/>
            <person name="Nambeesan S."/>
            <person name="Nguyen T."/>
            <person name="Pegot-Espagnet P."/>
            <person name="Pouilly N."/>
            <person name="Raftis F."/>
            <person name="Sallet E."/>
            <person name="Schiex T."/>
            <person name="Thomas J."/>
            <person name="Vandecasteele C."/>
            <person name="Vares D."/>
            <person name="Vear F."/>
            <person name="Vautrin S."/>
            <person name="Crespi M."/>
            <person name="Mangin B."/>
            <person name="Burke J.M."/>
            <person name="Salse J."/>
            <person name="Munos S."/>
            <person name="Vincourt P."/>
            <person name="Rieseberg L.H."/>
            <person name="Langlade N.B."/>
        </authorList>
    </citation>
    <scope>NUCLEOTIDE SEQUENCE</scope>
    <source>
        <tissue evidence="1">Leaves</tissue>
    </source>
</reference>
<accession>A0A9K3NYJ0</accession>
<gene>
    <name evidence="1" type="ORF">HanXRQr2_Chr02g0060071</name>
</gene>
<protein>
    <submittedName>
        <fullName evidence="1">Uncharacterized protein</fullName>
    </submittedName>
</protein>
<organism evidence="1 2">
    <name type="scientific">Helianthus annuus</name>
    <name type="common">Common sunflower</name>
    <dbReference type="NCBI Taxonomy" id="4232"/>
    <lineage>
        <taxon>Eukaryota</taxon>
        <taxon>Viridiplantae</taxon>
        <taxon>Streptophyta</taxon>
        <taxon>Embryophyta</taxon>
        <taxon>Tracheophyta</taxon>
        <taxon>Spermatophyta</taxon>
        <taxon>Magnoliopsida</taxon>
        <taxon>eudicotyledons</taxon>
        <taxon>Gunneridae</taxon>
        <taxon>Pentapetalae</taxon>
        <taxon>asterids</taxon>
        <taxon>campanulids</taxon>
        <taxon>Asterales</taxon>
        <taxon>Asteraceae</taxon>
        <taxon>Asteroideae</taxon>
        <taxon>Heliantheae alliance</taxon>
        <taxon>Heliantheae</taxon>
        <taxon>Helianthus</taxon>
    </lineage>
</organism>
<name>A0A9K3NYJ0_HELAN</name>
<dbReference type="AlphaFoldDB" id="A0A9K3NYJ0"/>
<evidence type="ECO:0000313" key="1">
    <source>
        <dbReference type="EMBL" id="KAF5818032.1"/>
    </source>
</evidence>
<proteinExistence type="predicted"/>
<evidence type="ECO:0000313" key="2">
    <source>
        <dbReference type="Proteomes" id="UP000215914"/>
    </source>
</evidence>